<dbReference type="Pfam" id="PF04297">
    <property type="entry name" value="UPF0122"/>
    <property type="match status" value="1"/>
</dbReference>
<sequence length="104" mass="12657">MNSLHLEKVEHYYSLFALYHPLLTDKQQKYFREYFLNNLSLQEIAKSLKVSRNAVSDSLQKTMKLLDEYEKKLHLYKKYQARKKIYDKHLDSQFVLKLQEIDKI</sequence>
<dbReference type="NCBIfam" id="NF045758">
    <property type="entry name" value="YlxM"/>
    <property type="match status" value="1"/>
</dbReference>
<protein>
    <recommendedName>
        <fullName evidence="3">UPF0122 protein HER12_01540</fullName>
    </recommendedName>
</protein>
<dbReference type="GO" id="GO:0003677">
    <property type="term" value="F:DNA binding"/>
    <property type="evidence" value="ECO:0007669"/>
    <property type="project" value="UniProtKB-KW"/>
</dbReference>
<dbReference type="InterPro" id="IPR054831">
    <property type="entry name" value="UPF0122_fam_protein"/>
</dbReference>
<evidence type="ECO:0000313" key="4">
    <source>
        <dbReference type="EMBL" id="NKE38434.1"/>
    </source>
</evidence>
<comment type="similarity">
    <text evidence="1 3">Belongs to the UPF0122 family.</text>
</comment>
<accession>A0A846U084</accession>
<evidence type="ECO:0000313" key="5">
    <source>
        <dbReference type="Proteomes" id="UP000584587"/>
    </source>
</evidence>
<organism evidence="4 5">
    <name type="scientific">Spiroplasma platyhelix PALS-1</name>
    <dbReference type="NCBI Taxonomy" id="1276218"/>
    <lineage>
        <taxon>Bacteria</taxon>
        <taxon>Bacillati</taxon>
        <taxon>Mycoplasmatota</taxon>
        <taxon>Mollicutes</taxon>
        <taxon>Entomoplasmatales</taxon>
        <taxon>Spiroplasmataceae</taxon>
        <taxon>Spiroplasma</taxon>
    </lineage>
</organism>
<dbReference type="EMBL" id="JAAVVK010000001">
    <property type="protein sequence ID" value="NKE38434.1"/>
    <property type="molecule type" value="Genomic_DNA"/>
</dbReference>
<comment type="function">
    <text evidence="2 3">Might take part in the signal recognition particle (SRP) pathway. This is inferred from the conservation of its genetic proximity to ftsY/ffh. May be a regulatory protein.</text>
</comment>
<dbReference type="InterPro" id="IPR036388">
    <property type="entry name" value="WH-like_DNA-bd_sf"/>
</dbReference>
<evidence type="ECO:0000256" key="3">
    <source>
        <dbReference type="HAMAP-Rule" id="MF_00245"/>
    </source>
</evidence>
<dbReference type="HAMAP" id="MF_00245">
    <property type="entry name" value="UPF0122"/>
    <property type="match status" value="1"/>
</dbReference>
<proteinExistence type="inferred from homology"/>
<comment type="caution">
    <text evidence="4">The sequence shown here is derived from an EMBL/GenBank/DDBJ whole genome shotgun (WGS) entry which is preliminary data.</text>
</comment>
<reference evidence="4 5" key="1">
    <citation type="submission" date="2020-04" db="EMBL/GenBank/DDBJ databases">
        <title>Complete genome sequence of Spiroplasma platyhelix ATCC 51748, an insect isolate.</title>
        <authorList>
            <person name="Green E.A."/>
            <person name="Klassen J.L."/>
        </authorList>
    </citation>
    <scope>NUCLEOTIDE SEQUENCE [LARGE SCALE GENOMIC DNA]</scope>
    <source>
        <strain evidence="4 5">PALS-1</strain>
    </source>
</reference>
<dbReference type="Proteomes" id="UP000584587">
    <property type="component" value="Unassembled WGS sequence"/>
</dbReference>
<dbReference type="PANTHER" id="PTHR40083:SF1">
    <property type="entry name" value="UPF0122 PROTEIN YLXM"/>
    <property type="match status" value="1"/>
</dbReference>
<dbReference type="SUPFAM" id="SSF88659">
    <property type="entry name" value="Sigma3 and sigma4 domains of RNA polymerase sigma factors"/>
    <property type="match status" value="1"/>
</dbReference>
<dbReference type="RefSeq" id="WP_168104906.1">
    <property type="nucleotide sequence ID" value="NZ_CP051215.1"/>
</dbReference>
<keyword evidence="5" id="KW-1185">Reference proteome</keyword>
<keyword evidence="4" id="KW-0238">DNA-binding</keyword>
<evidence type="ECO:0000256" key="2">
    <source>
        <dbReference type="ARBA" id="ARBA00024764"/>
    </source>
</evidence>
<dbReference type="Gene3D" id="1.10.10.10">
    <property type="entry name" value="Winged helix-like DNA-binding domain superfamily/Winged helix DNA-binding domain"/>
    <property type="match status" value="1"/>
</dbReference>
<evidence type="ECO:0000256" key="1">
    <source>
        <dbReference type="ARBA" id="ARBA00008720"/>
    </source>
</evidence>
<name>A0A846U084_9MOLU</name>
<dbReference type="InterPro" id="IPR007394">
    <property type="entry name" value="UPF0122"/>
</dbReference>
<gene>
    <name evidence="4" type="ORF">HER12_01540</name>
</gene>
<dbReference type="InterPro" id="IPR013324">
    <property type="entry name" value="RNA_pol_sigma_r3/r4-like"/>
</dbReference>
<dbReference type="PANTHER" id="PTHR40083">
    <property type="entry name" value="UPF0122 PROTEIN CBO2450/CLC_2298"/>
    <property type="match status" value="1"/>
</dbReference>
<dbReference type="AlphaFoldDB" id="A0A846U084"/>